<comment type="caution">
    <text evidence="1">The sequence shown here is derived from an EMBL/GenBank/DDBJ whole genome shotgun (WGS) entry which is preliminary data.</text>
</comment>
<proteinExistence type="predicted"/>
<sequence>MAEKLNPDGWLDLRLYHAVFVEHITSDIKFCLENKRMVAGAQLLMSAIDVASGIERPRDKLDTTRDDFISWADRYLTLSGPEYTLRGVDLYAARCGLLHGYTAQAKLISQGKAVMLGWLDDMMPPVRANEDQSLVLASLAALFVAFNHGLADSISRINRNEELAALVNERMAFMFQASELDADLKTSLRQTAEDWRETLRANETLAK</sequence>
<protein>
    <submittedName>
        <fullName evidence="1">Uncharacterized protein</fullName>
    </submittedName>
</protein>
<accession>A0ABV0G1R0</accession>
<dbReference type="RefSeq" id="WP_347704487.1">
    <property type="nucleotide sequence ID" value="NZ_JBDPZD010000002.1"/>
</dbReference>
<name>A0ABV0G1R0_9BURK</name>
<reference evidence="1 2" key="1">
    <citation type="submission" date="2024-05" db="EMBL/GenBank/DDBJ databases">
        <title>Roseateles sp. DJS-2-20 16S ribosomal RNA gene Genome sequencing and assembly.</title>
        <authorList>
            <person name="Woo H."/>
        </authorList>
    </citation>
    <scope>NUCLEOTIDE SEQUENCE [LARGE SCALE GENOMIC DNA]</scope>
    <source>
        <strain evidence="1 2">DJS-2-20</strain>
    </source>
</reference>
<dbReference type="EMBL" id="JBDPZD010000002">
    <property type="protein sequence ID" value="MEO3691673.1"/>
    <property type="molecule type" value="Genomic_DNA"/>
</dbReference>
<organism evidence="1 2">
    <name type="scientific">Roseateles paludis</name>
    <dbReference type="NCBI Taxonomy" id="3145238"/>
    <lineage>
        <taxon>Bacteria</taxon>
        <taxon>Pseudomonadati</taxon>
        <taxon>Pseudomonadota</taxon>
        <taxon>Betaproteobacteria</taxon>
        <taxon>Burkholderiales</taxon>
        <taxon>Sphaerotilaceae</taxon>
        <taxon>Roseateles</taxon>
    </lineage>
</organism>
<evidence type="ECO:0000313" key="2">
    <source>
        <dbReference type="Proteomes" id="UP001495147"/>
    </source>
</evidence>
<evidence type="ECO:0000313" key="1">
    <source>
        <dbReference type="EMBL" id="MEO3691673.1"/>
    </source>
</evidence>
<gene>
    <name evidence="1" type="ORF">ABDJ85_09350</name>
</gene>
<dbReference type="Proteomes" id="UP001495147">
    <property type="component" value="Unassembled WGS sequence"/>
</dbReference>
<keyword evidence="2" id="KW-1185">Reference proteome</keyword>